<dbReference type="Gene3D" id="3.40.50.720">
    <property type="entry name" value="NAD(P)-binding Rossmann-like Domain"/>
    <property type="match status" value="1"/>
</dbReference>
<evidence type="ECO:0000256" key="2">
    <source>
        <dbReference type="ARBA" id="ARBA00008072"/>
    </source>
</evidence>
<dbReference type="GO" id="GO:0004022">
    <property type="term" value="F:alcohol dehydrogenase (NAD+) activity"/>
    <property type="evidence" value="ECO:0007669"/>
    <property type="project" value="UniProtKB-EC"/>
</dbReference>
<keyword evidence="7" id="KW-0520">NAD</keyword>
<keyword evidence="6" id="KW-0560">Oxidoreductase</keyword>
<evidence type="ECO:0000256" key="3">
    <source>
        <dbReference type="ARBA" id="ARBA00013190"/>
    </source>
</evidence>
<dbReference type="SUPFAM" id="SSF50129">
    <property type="entry name" value="GroES-like"/>
    <property type="match status" value="1"/>
</dbReference>
<dbReference type="InterPro" id="IPR020843">
    <property type="entry name" value="ER"/>
</dbReference>
<accession>A0A875RZ19</accession>
<evidence type="ECO:0000256" key="6">
    <source>
        <dbReference type="ARBA" id="ARBA00023002"/>
    </source>
</evidence>
<dbReference type="Proteomes" id="UP000662931">
    <property type="component" value="Chromosome 1"/>
</dbReference>
<dbReference type="GO" id="GO:0008270">
    <property type="term" value="F:zinc ion binding"/>
    <property type="evidence" value="ECO:0007669"/>
    <property type="project" value="InterPro"/>
</dbReference>
<keyword evidence="4 8" id="KW-0479">Metal-binding</keyword>
<dbReference type="OrthoDB" id="1879366at2759"/>
<dbReference type="PANTHER" id="PTHR42940:SF3">
    <property type="entry name" value="ALCOHOL DEHYDROGENASE 1-RELATED"/>
    <property type="match status" value="1"/>
</dbReference>
<dbReference type="GO" id="GO:0005737">
    <property type="term" value="C:cytoplasm"/>
    <property type="evidence" value="ECO:0007669"/>
    <property type="project" value="TreeGrafter"/>
</dbReference>
<dbReference type="SUPFAM" id="SSF51735">
    <property type="entry name" value="NAD(P)-binding Rossmann-fold domains"/>
    <property type="match status" value="1"/>
</dbReference>
<evidence type="ECO:0000256" key="8">
    <source>
        <dbReference type="RuleBase" id="RU361277"/>
    </source>
</evidence>
<dbReference type="Pfam" id="PF00107">
    <property type="entry name" value="ADH_zinc_N"/>
    <property type="match status" value="1"/>
</dbReference>
<evidence type="ECO:0000313" key="11">
    <source>
        <dbReference type="Proteomes" id="UP000662931"/>
    </source>
</evidence>
<comment type="similarity">
    <text evidence="2 8">Belongs to the zinc-containing alcohol dehydrogenase family.</text>
</comment>
<evidence type="ECO:0000256" key="1">
    <source>
        <dbReference type="ARBA" id="ARBA00001947"/>
    </source>
</evidence>
<dbReference type="FunFam" id="3.90.180.10:FF:000002">
    <property type="entry name" value="Alcohol dehydrogenase AdhP"/>
    <property type="match status" value="1"/>
</dbReference>
<dbReference type="PROSITE" id="PS00059">
    <property type="entry name" value="ADH_ZINC"/>
    <property type="match status" value="1"/>
</dbReference>
<dbReference type="FunFam" id="3.40.50.720:FF:000039">
    <property type="entry name" value="Alcohol dehydrogenase AdhP"/>
    <property type="match status" value="1"/>
</dbReference>
<dbReference type="Pfam" id="PF08240">
    <property type="entry name" value="ADH_N"/>
    <property type="match status" value="1"/>
</dbReference>
<gene>
    <name evidence="10" type="primary">ADH1_1</name>
    <name evidence="10" type="ORF">FOA43_001284</name>
</gene>
<dbReference type="CDD" id="cd08297">
    <property type="entry name" value="CAD3"/>
    <property type="match status" value="1"/>
</dbReference>
<dbReference type="InterPro" id="IPR011032">
    <property type="entry name" value="GroES-like_sf"/>
</dbReference>
<dbReference type="AlphaFoldDB" id="A0A875RZ19"/>
<dbReference type="Gene3D" id="3.90.180.10">
    <property type="entry name" value="Medium-chain alcohol dehydrogenases, catalytic domain"/>
    <property type="match status" value="1"/>
</dbReference>
<reference evidence="10" key="1">
    <citation type="submission" date="2020-10" db="EMBL/GenBank/DDBJ databases">
        <authorList>
            <person name="Roach M.J.R."/>
        </authorList>
    </citation>
    <scope>NUCLEOTIDE SEQUENCE</scope>
    <source>
        <strain evidence="10">CBS 1945</strain>
    </source>
</reference>
<name>A0A875RZ19_EENNA</name>
<evidence type="ECO:0000259" key="9">
    <source>
        <dbReference type="SMART" id="SM00829"/>
    </source>
</evidence>
<evidence type="ECO:0000256" key="4">
    <source>
        <dbReference type="ARBA" id="ARBA00022723"/>
    </source>
</evidence>
<dbReference type="SMART" id="SM00829">
    <property type="entry name" value="PKS_ER"/>
    <property type="match status" value="1"/>
</dbReference>
<organism evidence="10 11">
    <name type="scientific">Eeniella nana</name>
    <name type="common">Yeast</name>
    <name type="synonym">Brettanomyces nanus</name>
    <dbReference type="NCBI Taxonomy" id="13502"/>
    <lineage>
        <taxon>Eukaryota</taxon>
        <taxon>Fungi</taxon>
        <taxon>Dikarya</taxon>
        <taxon>Ascomycota</taxon>
        <taxon>Saccharomycotina</taxon>
        <taxon>Pichiomycetes</taxon>
        <taxon>Pichiales</taxon>
        <taxon>Pichiaceae</taxon>
        <taxon>Brettanomyces</taxon>
    </lineage>
</organism>
<dbReference type="InterPro" id="IPR002328">
    <property type="entry name" value="ADH_Zn_CS"/>
</dbReference>
<dbReference type="InterPro" id="IPR013149">
    <property type="entry name" value="ADH-like_C"/>
</dbReference>
<proteinExistence type="inferred from homology"/>
<dbReference type="RefSeq" id="XP_038777533.1">
    <property type="nucleotide sequence ID" value="XM_038921605.1"/>
</dbReference>
<evidence type="ECO:0000313" key="10">
    <source>
        <dbReference type="EMBL" id="QPG73968.1"/>
    </source>
</evidence>
<feature type="domain" description="Enoyl reductase (ER)" evidence="9">
    <location>
        <begin position="19"/>
        <end position="346"/>
    </location>
</feature>
<evidence type="ECO:0000256" key="7">
    <source>
        <dbReference type="ARBA" id="ARBA00023027"/>
    </source>
</evidence>
<evidence type="ECO:0000256" key="5">
    <source>
        <dbReference type="ARBA" id="ARBA00022833"/>
    </source>
</evidence>
<comment type="cofactor">
    <cofactor evidence="1 8">
        <name>Zn(2+)</name>
        <dbReference type="ChEBI" id="CHEBI:29105"/>
    </cofactor>
</comment>
<dbReference type="GeneID" id="62194685"/>
<dbReference type="PANTHER" id="PTHR42940">
    <property type="entry name" value="ALCOHOL DEHYDROGENASE 1-RELATED"/>
    <property type="match status" value="1"/>
</dbReference>
<keyword evidence="11" id="KW-1185">Reference proteome</keyword>
<dbReference type="InterPro" id="IPR036291">
    <property type="entry name" value="NAD(P)-bd_dom_sf"/>
</dbReference>
<dbReference type="InterPro" id="IPR013154">
    <property type="entry name" value="ADH-like_N"/>
</dbReference>
<sequence>MSFEIPKTQHGCVFDKNNGPIVYKEIPVPVPKPSEILIHVLFSGVCHTDLHAWKGDWPLATKLPLVGGHEGAGVVVAKGSEVKNFELGDYAGIKWLNGSCMGCEFCMQGAEPNCAKADLSGYTHDGSFQEYATADAVQAPHIKKGTPLDAVAPVLCAGVTVYKALKTADLKAGQWVAISGAAGGLGSLAIQYAKAMGLRPLAIDGGEEKGKLCKELGAEVYVDFLKSKDIVKDVIAATDGGPHGVINVSVSEKAISQSTEYVRTLGKVVLVGLPAHSYCKSEVFSQVVKSVEIKGSYVGNREDTAEALDFFERGLVKSPFKVVGLSELPRVFKLMAEGKILGRYVLDTSK</sequence>
<dbReference type="EC" id="1.1.1.1" evidence="3"/>
<dbReference type="KEGG" id="bnn:FOA43_001284"/>
<protein>
    <recommendedName>
        <fullName evidence="3">alcohol dehydrogenase</fullName>
        <ecNumber evidence="3">1.1.1.1</ecNumber>
    </recommendedName>
</protein>
<dbReference type="EMBL" id="CP064812">
    <property type="protein sequence ID" value="QPG73968.1"/>
    <property type="molecule type" value="Genomic_DNA"/>
</dbReference>
<keyword evidence="5 8" id="KW-0862">Zinc</keyword>